<dbReference type="InterPro" id="IPR008604">
    <property type="entry name" value="MAP7_fam"/>
</dbReference>
<reference evidence="1" key="3">
    <citation type="submission" date="2025-09" db="UniProtKB">
        <authorList>
            <consortium name="Ensembl"/>
        </authorList>
    </citation>
    <scope>IDENTIFICATION</scope>
</reference>
<dbReference type="GeneTree" id="ENSGT01030000235646"/>
<evidence type="ECO:0000313" key="2">
    <source>
        <dbReference type="Proteomes" id="UP000694395"/>
    </source>
</evidence>
<keyword evidence="2" id="KW-1185">Reference proteome</keyword>
<accession>A0A8K9Y7V8</accession>
<dbReference type="GO" id="GO:0015630">
    <property type="term" value="C:microtubule cytoskeleton"/>
    <property type="evidence" value="ECO:0007669"/>
    <property type="project" value="InterPro"/>
</dbReference>
<dbReference type="Pfam" id="PF05672">
    <property type="entry name" value="MAP7"/>
    <property type="match status" value="1"/>
</dbReference>
<dbReference type="Ensembl" id="ENSOMYT00000119331.1">
    <property type="protein sequence ID" value="ENSOMYP00000143517.1"/>
    <property type="gene ID" value="ENSOMYG00000065908.1"/>
</dbReference>
<evidence type="ECO:0000313" key="1">
    <source>
        <dbReference type="Ensembl" id="ENSOMYP00000143517.1"/>
    </source>
</evidence>
<reference evidence="1" key="1">
    <citation type="submission" date="2020-07" db="EMBL/GenBank/DDBJ databases">
        <title>A long reads based de novo assembly of the rainbow trout Arlee double haploid line genome.</title>
        <authorList>
            <person name="Gao G."/>
            <person name="Palti Y."/>
        </authorList>
    </citation>
    <scope>NUCLEOTIDE SEQUENCE [LARGE SCALE GENOMIC DNA]</scope>
</reference>
<sequence>KRQERELLQVQEEQERLQRKKRIEEIMKRTRKSETDSLSTINMVCLTPSSLSGVCEVNGGQAGHVRELDQDESPIITLGPLESKSCGGDELSDGVQSMDVSPVSRDELGSVQEFSPISDGLNSMSNTQTLEHLLDLTAQPETSLYPMLQAGSAAALGDLNKNLLIQDYNPSSFTSSSPSSDQIFLTLNDFNYWGD</sequence>
<protein>
    <submittedName>
        <fullName evidence="1">Uncharacterized protein</fullName>
    </submittedName>
</protein>
<dbReference type="AlphaFoldDB" id="A0A8K9Y7V8"/>
<dbReference type="Proteomes" id="UP000694395">
    <property type="component" value="Chromosome 11"/>
</dbReference>
<name>A0A8K9Y7V8_ONCMY</name>
<reference evidence="1" key="2">
    <citation type="submission" date="2025-08" db="UniProtKB">
        <authorList>
            <consortium name="Ensembl"/>
        </authorList>
    </citation>
    <scope>IDENTIFICATION</scope>
</reference>
<organism evidence="1 2">
    <name type="scientific">Oncorhynchus mykiss</name>
    <name type="common">Rainbow trout</name>
    <name type="synonym">Salmo gairdneri</name>
    <dbReference type="NCBI Taxonomy" id="8022"/>
    <lineage>
        <taxon>Eukaryota</taxon>
        <taxon>Metazoa</taxon>
        <taxon>Chordata</taxon>
        <taxon>Craniata</taxon>
        <taxon>Vertebrata</taxon>
        <taxon>Euteleostomi</taxon>
        <taxon>Actinopterygii</taxon>
        <taxon>Neopterygii</taxon>
        <taxon>Teleostei</taxon>
        <taxon>Protacanthopterygii</taxon>
        <taxon>Salmoniformes</taxon>
        <taxon>Salmonidae</taxon>
        <taxon>Salmoninae</taxon>
        <taxon>Oncorhynchus</taxon>
    </lineage>
</organism>
<dbReference type="GO" id="GO:0000226">
    <property type="term" value="P:microtubule cytoskeleton organization"/>
    <property type="evidence" value="ECO:0007669"/>
    <property type="project" value="InterPro"/>
</dbReference>
<proteinExistence type="predicted"/>